<name>A0A1B7THK8_9ASCO</name>
<proteinExistence type="predicted"/>
<accession>A0A1B7THK8</accession>
<evidence type="ECO:0000313" key="3">
    <source>
        <dbReference type="Proteomes" id="UP000092321"/>
    </source>
</evidence>
<comment type="caution">
    <text evidence="2">The sequence shown here is derived from an EMBL/GenBank/DDBJ whole genome shotgun (WGS) entry which is preliminary data.</text>
</comment>
<dbReference type="EMBL" id="LXPE01000004">
    <property type="protein sequence ID" value="OBA28242.1"/>
    <property type="molecule type" value="Genomic_DNA"/>
</dbReference>
<organism evidence="2 3">
    <name type="scientific">Hanseniaspora valbyensis NRRL Y-1626</name>
    <dbReference type="NCBI Taxonomy" id="766949"/>
    <lineage>
        <taxon>Eukaryota</taxon>
        <taxon>Fungi</taxon>
        <taxon>Dikarya</taxon>
        <taxon>Ascomycota</taxon>
        <taxon>Saccharomycotina</taxon>
        <taxon>Saccharomycetes</taxon>
        <taxon>Saccharomycodales</taxon>
        <taxon>Saccharomycodaceae</taxon>
        <taxon>Hanseniaspora</taxon>
    </lineage>
</organism>
<evidence type="ECO:0000256" key="1">
    <source>
        <dbReference type="SAM" id="MobiDB-lite"/>
    </source>
</evidence>
<feature type="region of interest" description="Disordered" evidence="1">
    <location>
        <begin position="1"/>
        <end position="47"/>
    </location>
</feature>
<keyword evidence="3" id="KW-1185">Reference proteome</keyword>
<reference evidence="3" key="1">
    <citation type="journal article" date="2016" name="Proc. Natl. Acad. Sci. U.S.A.">
        <title>Comparative genomics of biotechnologically important yeasts.</title>
        <authorList>
            <person name="Riley R."/>
            <person name="Haridas S."/>
            <person name="Wolfe K.H."/>
            <person name="Lopes M.R."/>
            <person name="Hittinger C.T."/>
            <person name="Goeker M."/>
            <person name="Salamov A.A."/>
            <person name="Wisecaver J.H."/>
            <person name="Long T.M."/>
            <person name="Calvey C.H."/>
            <person name="Aerts A.L."/>
            <person name="Barry K.W."/>
            <person name="Choi C."/>
            <person name="Clum A."/>
            <person name="Coughlan A.Y."/>
            <person name="Deshpande S."/>
            <person name="Douglass A.P."/>
            <person name="Hanson S.J."/>
            <person name="Klenk H.-P."/>
            <person name="LaButti K.M."/>
            <person name="Lapidus A."/>
            <person name="Lindquist E.A."/>
            <person name="Lipzen A.M."/>
            <person name="Meier-Kolthoff J.P."/>
            <person name="Ohm R.A."/>
            <person name="Otillar R.P."/>
            <person name="Pangilinan J.L."/>
            <person name="Peng Y."/>
            <person name="Rokas A."/>
            <person name="Rosa C.A."/>
            <person name="Scheuner C."/>
            <person name="Sibirny A.A."/>
            <person name="Slot J.C."/>
            <person name="Stielow J.B."/>
            <person name="Sun H."/>
            <person name="Kurtzman C.P."/>
            <person name="Blackwell M."/>
            <person name="Grigoriev I.V."/>
            <person name="Jeffries T.W."/>
        </authorList>
    </citation>
    <scope>NUCLEOTIDE SEQUENCE [LARGE SCALE GENOMIC DNA]</scope>
    <source>
        <strain evidence="3">NRRL Y-1626</strain>
    </source>
</reference>
<protein>
    <submittedName>
        <fullName evidence="2">Uncharacterized protein</fullName>
    </submittedName>
</protein>
<dbReference type="Proteomes" id="UP000092321">
    <property type="component" value="Unassembled WGS sequence"/>
</dbReference>
<sequence>MLPTVYNRKPSKKRISSTSSKSDGKSNRHSHSPTKTKEIHFSKNKSSPKAKKSLSLYDIVLKKQQSFTKLKRTNTILNITPTSSDKLEKLFQKNQQNNQRQLFNNNNNNNNNNKSIKANSAVSNFERQRKCIYENEINLKAIINKSLNDPLLHYNKTLEQSFAKLNNINTSLQFFHSFPADMRTLENCKILINTPGNYSDSENVSNVCSMLLVKCENYGQVFLIDHNKTKKIKNLKLNIEEKKNWEIQISKKFLYQIPTGQHYCLKWRVISRQ</sequence>
<gene>
    <name evidence="2" type="ORF">HANVADRAFT_860</name>
</gene>
<evidence type="ECO:0000313" key="2">
    <source>
        <dbReference type="EMBL" id="OBA28242.1"/>
    </source>
</evidence>
<dbReference type="AlphaFoldDB" id="A0A1B7THK8"/>